<gene>
    <name evidence="1" type="ORF">J5227_07805</name>
</gene>
<proteinExistence type="predicted"/>
<dbReference type="RefSeq" id="WP_163190107.1">
    <property type="nucleotide sequence ID" value="NZ_JAGFPW010000005.1"/>
</dbReference>
<dbReference type="AlphaFoldDB" id="A0A8I1WFK9"/>
<dbReference type="Proteomes" id="UP000665181">
    <property type="component" value="Unassembled WGS sequence"/>
</dbReference>
<sequence length="197" mass="23384">MPTGYTSDIYEGKEVTMSDYLIQCARAFGATITMRDEPLGKSIPVFEPNSYYKESLDKERIKYDHFLKMTDDEIRHEIDAVYDEQLKSYERLAKESQERRKRYESILKELKAWEPPTVDHIGLKNFAVNQIETSIETDCIYSDSRYPQKPTVEEWKSQKLEEFETNIEYYSAKWNEEVLHTKNRNKWVNDLKLSLGL</sequence>
<comment type="caution">
    <text evidence="1">The sequence shown here is derived from an EMBL/GenBank/DDBJ whole genome shotgun (WGS) entry which is preliminary data.</text>
</comment>
<organism evidence="1 2">
    <name type="scientific">Bacillus subtilis</name>
    <dbReference type="NCBI Taxonomy" id="1423"/>
    <lineage>
        <taxon>Bacteria</taxon>
        <taxon>Bacillati</taxon>
        <taxon>Bacillota</taxon>
        <taxon>Bacilli</taxon>
        <taxon>Bacillales</taxon>
        <taxon>Bacillaceae</taxon>
        <taxon>Bacillus</taxon>
    </lineage>
</organism>
<evidence type="ECO:0000313" key="1">
    <source>
        <dbReference type="EMBL" id="MBO3794213.1"/>
    </source>
</evidence>
<accession>A0A8I1WFK9</accession>
<dbReference type="EMBL" id="JAGFPW010000005">
    <property type="protein sequence ID" value="MBO3794213.1"/>
    <property type="molecule type" value="Genomic_DNA"/>
</dbReference>
<reference evidence="1" key="1">
    <citation type="submission" date="2021-03" db="EMBL/GenBank/DDBJ databases">
        <title>Isolation of Bacillus subtilis from fermented food sample.</title>
        <authorList>
            <person name="Lakshmanan V."/>
            <person name="Athira K."/>
            <person name="Rajagopal K."/>
        </authorList>
    </citation>
    <scope>NUCLEOTIDE SEQUENCE</scope>
    <source>
        <strain evidence="1">S1</strain>
    </source>
</reference>
<evidence type="ECO:0000313" key="2">
    <source>
        <dbReference type="Proteomes" id="UP000665181"/>
    </source>
</evidence>
<protein>
    <submittedName>
        <fullName evidence="1">Uncharacterized protein</fullName>
    </submittedName>
</protein>
<name>A0A8I1WFK9_BACIU</name>